<protein>
    <submittedName>
        <fullName evidence="15">Zinc finger protein 316-like isoform X1</fullName>
    </submittedName>
</protein>
<keyword evidence="14" id="KW-1185">Reference proteome</keyword>
<keyword evidence="5 11" id="KW-0863">Zinc-finger</keyword>
<evidence type="ECO:0000256" key="5">
    <source>
        <dbReference type="ARBA" id="ARBA00022771"/>
    </source>
</evidence>
<dbReference type="Gene3D" id="3.30.160.60">
    <property type="entry name" value="Classic Zinc Finger"/>
    <property type="match status" value="1"/>
</dbReference>
<evidence type="ECO:0000259" key="13">
    <source>
        <dbReference type="PROSITE" id="PS50157"/>
    </source>
</evidence>
<evidence type="ECO:0000256" key="1">
    <source>
        <dbReference type="ARBA" id="ARBA00004123"/>
    </source>
</evidence>
<dbReference type="Proteomes" id="UP000695026">
    <property type="component" value="Unplaced"/>
</dbReference>
<accession>A0A9F5IXF2</accession>
<keyword evidence="3" id="KW-0479">Metal-binding</keyword>
<evidence type="ECO:0000256" key="7">
    <source>
        <dbReference type="ARBA" id="ARBA00023015"/>
    </source>
</evidence>
<dbReference type="InterPro" id="IPR036236">
    <property type="entry name" value="Znf_C2H2_sf"/>
</dbReference>
<keyword evidence="6" id="KW-0862">Zinc</keyword>
<dbReference type="PANTHER" id="PTHR24393">
    <property type="entry name" value="ZINC FINGER PROTEIN"/>
    <property type="match status" value="1"/>
</dbReference>
<comment type="similarity">
    <text evidence="2">Belongs to the krueppel C2H2-type zinc-finger protein family.</text>
</comment>
<evidence type="ECO:0000256" key="8">
    <source>
        <dbReference type="ARBA" id="ARBA00023125"/>
    </source>
</evidence>
<evidence type="ECO:0000256" key="10">
    <source>
        <dbReference type="ARBA" id="ARBA00023242"/>
    </source>
</evidence>
<dbReference type="FunFam" id="3.30.160.60:FF:000100">
    <property type="entry name" value="Zinc finger 45-like"/>
    <property type="match status" value="1"/>
</dbReference>
<dbReference type="AlphaFoldDB" id="A0A9F5IXF2"/>
<evidence type="ECO:0000256" key="2">
    <source>
        <dbReference type="ARBA" id="ARBA00006991"/>
    </source>
</evidence>
<keyword evidence="4" id="KW-0677">Repeat</keyword>
<dbReference type="PANTHER" id="PTHR24393:SF15">
    <property type="entry name" value="IP01243P-RELATED"/>
    <property type="match status" value="1"/>
</dbReference>
<dbReference type="OrthoDB" id="10004641at2759"/>
<evidence type="ECO:0000256" key="12">
    <source>
        <dbReference type="SAM" id="MobiDB-lite"/>
    </source>
</evidence>
<evidence type="ECO:0000256" key="4">
    <source>
        <dbReference type="ARBA" id="ARBA00022737"/>
    </source>
</evidence>
<dbReference type="InterPro" id="IPR013087">
    <property type="entry name" value="Znf_C2H2_type"/>
</dbReference>
<keyword evidence="8" id="KW-0238">DNA-binding</keyword>
<dbReference type="SUPFAM" id="SSF57667">
    <property type="entry name" value="beta-beta-alpha zinc fingers"/>
    <property type="match status" value="1"/>
</dbReference>
<dbReference type="GO" id="GO:0008270">
    <property type="term" value="F:zinc ion binding"/>
    <property type="evidence" value="ECO:0007669"/>
    <property type="project" value="UniProtKB-KW"/>
</dbReference>
<dbReference type="GO" id="GO:0000978">
    <property type="term" value="F:RNA polymerase II cis-regulatory region sequence-specific DNA binding"/>
    <property type="evidence" value="ECO:0007669"/>
    <property type="project" value="TreeGrafter"/>
</dbReference>
<evidence type="ECO:0000256" key="11">
    <source>
        <dbReference type="PROSITE-ProRule" id="PRU00042"/>
    </source>
</evidence>
<evidence type="ECO:0000313" key="14">
    <source>
        <dbReference type="Proteomes" id="UP000695026"/>
    </source>
</evidence>
<feature type="domain" description="C2H2-type" evidence="13">
    <location>
        <begin position="69"/>
        <end position="96"/>
    </location>
</feature>
<proteinExistence type="inferred from homology"/>
<name>A0A9F5IXF2_PYTBI</name>
<dbReference type="GO" id="GO:0001228">
    <property type="term" value="F:DNA-binding transcription activator activity, RNA polymerase II-specific"/>
    <property type="evidence" value="ECO:0007669"/>
    <property type="project" value="TreeGrafter"/>
</dbReference>
<feature type="region of interest" description="Disordered" evidence="12">
    <location>
        <begin position="252"/>
        <end position="281"/>
    </location>
</feature>
<evidence type="ECO:0000313" key="15">
    <source>
        <dbReference type="RefSeq" id="XP_025025408.1"/>
    </source>
</evidence>
<gene>
    <name evidence="15" type="primary">LOC103051110</name>
</gene>
<evidence type="ECO:0000256" key="6">
    <source>
        <dbReference type="ARBA" id="ARBA00022833"/>
    </source>
</evidence>
<dbReference type="GO" id="GO:0005634">
    <property type="term" value="C:nucleus"/>
    <property type="evidence" value="ECO:0007669"/>
    <property type="project" value="UniProtKB-SubCell"/>
</dbReference>
<comment type="subcellular location">
    <subcellularLocation>
        <location evidence="1">Nucleus</location>
    </subcellularLocation>
</comment>
<keyword evidence="7" id="KW-0805">Transcription regulation</keyword>
<feature type="region of interest" description="Disordered" evidence="12">
    <location>
        <begin position="211"/>
        <end position="240"/>
    </location>
</feature>
<reference evidence="15" key="1">
    <citation type="submission" date="2025-08" db="UniProtKB">
        <authorList>
            <consortium name="RefSeq"/>
        </authorList>
    </citation>
    <scope>IDENTIFICATION</scope>
    <source>
        <tissue evidence="15">Liver</tissue>
    </source>
</reference>
<dbReference type="PROSITE" id="PS50157">
    <property type="entry name" value="ZINC_FINGER_C2H2_2"/>
    <property type="match status" value="1"/>
</dbReference>
<evidence type="ECO:0000256" key="3">
    <source>
        <dbReference type="ARBA" id="ARBA00022723"/>
    </source>
</evidence>
<keyword evidence="10" id="KW-0539">Nucleus</keyword>
<sequence length="281" mass="29849">MLIDGFHRTTKSHQHRSCGFCNCAALRKRWIFSLHFFTTSTIPAPLPAPRAPQAADLPGEEEASTRAPFPWTECGKSFVQKPNLVRHLRYHGTGRTHSCDDRRKGFTQTQHLVKYQHTHQAEKGFQCHTCVADLSYPGHTHGPSEVWPQWSGVSGHASCRGGAGVGTGGGLLFGQPGGAQARPGSLAANGQDLFSPRSAEPAQGLLWAAGPNCGTRDSAPGTVPNEEGGLPEARGPNPRPRAEAVHLQHVGKGWCPGQHSASTTASRQAKGPTGVGSVGRA</sequence>
<organism evidence="14 15">
    <name type="scientific">Python bivittatus</name>
    <name type="common">Burmese python</name>
    <name type="synonym">Python molurus bivittatus</name>
    <dbReference type="NCBI Taxonomy" id="176946"/>
    <lineage>
        <taxon>Eukaryota</taxon>
        <taxon>Metazoa</taxon>
        <taxon>Chordata</taxon>
        <taxon>Craniata</taxon>
        <taxon>Vertebrata</taxon>
        <taxon>Euteleostomi</taxon>
        <taxon>Lepidosauria</taxon>
        <taxon>Squamata</taxon>
        <taxon>Bifurcata</taxon>
        <taxon>Unidentata</taxon>
        <taxon>Episquamata</taxon>
        <taxon>Toxicofera</taxon>
        <taxon>Serpentes</taxon>
        <taxon>Henophidia</taxon>
        <taxon>Pythonidae</taxon>
        <taxon>Python</taxon>
    </lineage>
</organism>
<evidence type="ECO:0000256" key="9">
    <source>
        <dbReference type="ARBA" id="ARBA00023163"/>
    </source>
</evidence>
<keyword evidence="9" id="KW-0804">Transcription</keyword>
<dbReference type="RefSeq" id="XP_025025408.1">
    <property type="nucleotide sequence ID" value="XM_025169640.1"/>
</dbReference>
<dbReference type="GeneID" id="103051110"/>